<keyword evidence="2" id="KW-1185">Reference proteome</keyword>
<proteinExistence type="predicted"/>
<dbReference type="AlphaFoldDB" id="A0A8X6R6W3"/>
<sequence length="148" mass="16805">MAKVGIETDCEIETLASAVKQRSEEVQIYFELLKPERIKVKDTQLLLVNSVFGYIVTGNLGSIYETKVHCGLIRDEDLDKTLEKFWKVEEVAEPIVKNEERLICEEHYANTHFTTKEGKYVVAMPLKKEPSCLGNSKDIALKRLGSLS</sequence>
<comment type="caution">
    <text evidence="1">The sequence shown here is derived from an EMBL/GenBank/DDBJ whole genome shotgun (WGS) entry which is preliminary data.</text>
</comment>
<name>A0A8X6R6W3_TRICX</name>
<organism evidence="1 2">
    <name type="scientific">Trichonephila clavipes</name>
    <name type="common">Golden silk orbweaver</name>
    <name type="synonym">Nephila clavipes</name>
    <dbReference type="NCBI Taxonomy" id="2585209"/>
    <lineage>
        <taxon>Eukaryota</taxon>
        <taxon>Metazoa</taxon>
        <taxon>Ecdysozoa</taxon>
        <taxon>Arthropoda</taxon>
        <taxon>Chelicerata</taxon>
        <taxon>Arachnida</taxon>
        <taxon>Araneae</taxon>
        <taxon>Araneomorphae</taxon>
        <taxon>Entelegynae</taxon>
        <taxon>Araneoidea</taxon>
        <taxon>Nephilidae</taxon>
        <taxon>Trichonephila</taxon>
    </lineage>
</organism>
<evidence type="ECO:0000313" key="2">
    <source>
        <dbReference type="Proteomes" id="UP000887159"/>
    </source>
</evidence>
<dbReference type="EMBL" id="BMAU01021072">
    <property type="protein sequence ID" value="GFX89513.1"/>
    <property type="molecule type" value="Genomic_DNA"/>
</dbReference>
<gene>
    <name evidence="1" type="primary">X975_01402</name>
    <name evidence="1" type="ORF">TNCV_483481</name>
</gene>
<reference evidence="1" key="1">
    <citation type="submission" date="2020-08" db="EMBL/GenBank/DDBJ databases">
        <title>Multicomponent nature underlies the extraordinary mechanical properties of spider dragline silk.</title>
        <authorList>
            <person name="Kono N."/>
            <person name="Nakamura H."/>
            <person name="Mori M."/>
            <person name="Yoshida Y."/>
            <person name="Ohtoshi R."/>
            <person name="Malay A.D."/>
            <person name="Moran D.A.P."/>
            <person name="Tomita M."/>
            <person name="Numata K."/>
            <person name="Arakawa K."/>
        </authorList>
    </citation>
    <scope>NUCLEOTIDE SEQUENCE</scope>
</reference>
<evidence type="ECO:0000313" key="1">
    <source>
        <dbReference type="EMBL" id="GFX89513.1"/>
    </source>
</evidence>
<dbReference type="Proteomes" id="UP000887159">
    <property type="component" value="Unassembled WGS sequence"/>
</dbReference>
<accession>A0A8X6R6W3</accession>
<protein>
    <submittedName>
        <fullName evidence="1">Uncharacterized protein</fullName>
    </submittedName>
</protein>